<dbReference type="CDD" id="cd05285">
    <property type="entry name" value="sorbitol_DH"/>
    <property type="match status" value="1"/>
</dbReference>
<dbReference type="SUPFAM" id="SSF51735">
    <property type="entry name" value="NAD(P)-binding Rossmann-fold domains"/>
    <property type="match status" value="1"/>
</dbReference>
<dbReference type="OrthoDB" id="1879366at2759"/>
<dbReference type="Gene3D" id="3.40.50.720">
    <property type="entry name" value="NAD(P)-binding Rossmann-like Domain"/>
    <property type="match status" value="1"/>
</dbReference>
<sequence>MHSQLLGMAQLGNRIRCASFPLYFCKSSSAIASELFVPHQTLLLEMQAEDNLTAVLYGVGDLRLEQRPIREPKDDEVLLKIDVVGICGSDLQFVYNGYIGSLTVDKPVVLGHEVSGTVWKVGRMVKNLKRGNRVAVDPGVECAKCRYCREGRGNLCINSMFAGAAKVDGCLSRFYTHPANDCYKLPDHVSLEEGAFLELISVGIHACKRGGVGFGSVVLIQGSGSLGLVTLLVCRAFGASKVIMTDYLQSRLDKAKELGADLIVQVHPNDIAEVVNHRIISALGHHASICIDCVGTELTMSLALKVTASGGIIVLVAVGGGPTVKIPITEAVIREIDIRGARHYINSYSIALDMVASGTIDVKPLITHHYRLEEILKALNTSRTREGDAIKVFVHTNRDWVC</sequence>
<evidence type="ECO:0000256" key="8">
    <source>
        <dbReference type="ARBA" id="ARBA00032485"/>
    </source>
</evidence>
<dbReference type="InterPro" id="IPR013154">
    <property type="entry name" value="ADH-like_N"/>
</dbReference>
<dbReference type="InterPro" id="IPR045306">
    <property type="entry name" value="SDH-like"/>
</dbReference>
<comment type="caution">
    <text evidence="12">The sequence shown here is derived from an EMBL/GenBank/DDBJ whole genome shotgun (WGS) entry which is preliminary data.</text>
</comment>
<dbReference type="GO" id="GO:0006062">
    <property type="term" value="P:sorbitol catabolic process"/>
    <property type="evidence" value="ECO:0007669"/>
    <property type="project" value="TreeGrafter"/>
</dbReference>
<feature type="domain" description="Alcohol dehydrogenase-like C-terminal" evidence="10">
    <location>
        <begin position="226"/>
        <end position="356"/>
    </location>
</feature>
<dbReference type="InterPro" id="IPR011032">
    <property type="entry name" value="GroES-like_sf"/>
</dbReference>
<gene>
    <name evidence="12" type="ORF">PPYR_02717</name>
</gene>
<dbReference type="SUPFAM" id="SSF50129">
    <property type="entry name" value="GroES-like"/>
    <property type="match status" value="1"/>
</dbReference>
<dbReference type="InterPro" id="IPR036291">
    <property type="entry name" value="NAD(P)-bd_dom_sf"/>
</dbReference>
<dbReference type="InterPro" id="IPR002328">
    <property type="entry name" value="ADH_Zn_CS"/>
</dbReference>
<evidence type="ECO:0000256" key="2">
    <source>
        <dbReference type="ARBA" id="ARBA00008072"/>
    </source>
</evidence>
<dbReference type="EMBL" id="VVIM01000011">
    <property type="protein sequence ID" value="KAB0790917.1"/>
    <property type="molecule type" value="Genomic_DNA"/>
</dbReference>
<organism evidence="12 13">
    <name type="scientific">Photinus pyralis</name>
    <name type="common">Common eastern firefly</name>
    <name type="synonym">Lampyris pyralis</name>
    <dbReference type="NCBI Taxonomy" id="7054"/>
    <lineage>
        <taxon>Eukaryota</taxon>
        <taxon>Metazoa</taxon>
        <taxon>Ecdysozoa</taxon>
        <taxon>Arthropoda</taxon>
        <taxon>Hexapoda</taxon>
        <taxon>Insecta</taxon>
        <taxon>Pterygota</taxon>
        <taxon>Neoptera</taxon>
        <taxon>Endopterygota</taxon>
        <taxon>Coleoptera</taxon>
        <taxon>Polyphaga</taxon>
        <taxon>Elateriformia</taxon>
        <taxon>Elateroidea</taxon>
        <taxon>Lampyridae</taxon>
        <taxon>Lampyrinae</taxon>
        <taxon>Photinus</taxon>
    </lineage>
</organism>
<evidence type="ECO:0000256" key="6">
    <source>
        <dbReference type="ARBA" id="ARBA00023027"/>
    </source>
</evidence>
<comment type="cofactor">
    <cofactor evidence="1 9">
        <name>Zn(2+)</name>
        <dbReference type="ChEBI" id="CHEBI:29105"/>
    </cofactor>
</comment>
<evidence type="ECO:0000313" key="12">
    <source>
        <dbReference type="EMBL" id="KAB0790917.1"/>
    </source>
</evidence>
<evidence type="ECO:0000259" key="10">
    <source>
        <dbReference type="Pfam" id="PF00107"/>
    </source>
</evidence>
<evidence type="ECO:0000259" key="11">
    <source>
        <dbReference type="Pfam" id="PF08240"/>
    </source>
</evidence>
<feature type="domain" description="Alcohol dehydrogenase-like N-terminal" evidence="11">
    <location>
        <begin position="74"/>
        <end position="187"/>
    </location>
</feature>
<dbReference type="PROSITE" id="PS00059">
    <property type="entry name" value="ADH_ZINC"/>
    <property type="match status" value="1"/>
</dbReference>
<dbReference type="Pfam" id="PF08240">
    <property type="entry name" value="ADH_N"/>
    <property type="match status" value="1"/>
</dbReference>
<dbReference type="FunFam" id="3.40.50.720:FF:000068">
    <property type="entry name" value="Sorbitol dehydrogenase"/>
    <property type="match status" value="1"/>
</dbReference>
<protein>
    <recommendedName>
        <fullName evidence="7">Sorbitol dehydrogenase</fullName>
    </recommendedName>
    <alternativeName>
        <fullName evidence="8">Polyol dehydrogenase</fullName>
    </alternativeName>
</protein>
<dbReference type="GO" id="GO:0008270">
    <property type="term" value="F:zinc ion binding"/>
    <property type="evidence" value="ECO:0007669"/>
    <property type="project" value="InterPro"/>
</dbReference>
<keyword evidence="13" id="KW-1185">Reference proteome</keyword>
<keyword evidence="6" id="KW-0520">NAD</keyword>
<proteinExistence type="inferred from homology"/>
<keyword evidence="4 9" id="KW-0862">Zinc</keyword>
<dbReference type="InParanoid" id="A0A5N4A0Q6"/>
<evidence type="ECO:0000313" key="13">
    <source>
        <dbReference type="Proteomes" id="UP000327044"/>
    </source>
</evidence>
<evidence type="ECO:0000256" key="9">
    <source>
        <dbReference type="RuleBase" id="RU361277"/>
    </source>
</evidence>
<dbReference type="InterPro" id="IPR013149">
    <property type="entry name" value="ADH-like_C"/>
</dbReference>
<dbReference type="Pfam" id="PF00107">
    <property type="entry name" value="ADH_zinc_N"/>
    <property type="match status" value="1"/>
</dbReference>
<name>A0A5N4A0Q6_PHOPY</name>
<evidence type="ECO:0000256" key="3">
    <source>
        <dbReference type="ARBA" id="ARBA00022723"/>
    </source>
</evidence>
<evidence type="ECO:0000256" key="1">
    <source>
        <dbReference type="ARBA" id="ARBA00001947"/>
    </source>
</evidence>
<evidence type="ECO:0000256" key="7">
    <source>
        <dbReference type="ARBA" id="ARBA00026132"/>
    </source>
</evidence>
<accession>A0A5N4A0Q6</accession>
<comment type="similarity">
    <text evidence="2 9">Belongs to the zinc-containing alcohol dehydrogenase family.</text>
</comment>
<evidence type="ECO:0000256" key="4">
    <source>
        <dbReference type="ARBA" id="ARBA00022833"/>
    </source>
</evidence>
<dbReference type="Proteomes" id="UP000327044">
    <property type="component" value="Unassembled WGS sequence"/>
</dbReference>
<reference evidence="12 13" key="1">
    <citation type="journal article" date="2018" name="Elife">
        <title>Firefly genomes illuminate parallel origins of bioluminescence in beetles.</title>
        <authorList>
            <person name="Fallon T.R."/>
            <person name="Lower S.E."/>
            <person name="Chang C.H."/>
            <person name="Bessho-Uehara M."/>
            <person name="Martin G.J."/>
            <person name="Bewick A.J."/>
            <person name="Behringer M."/>
            <person name="Debat H.J."/>
            <person name="Wong I."/>
            <person name="Day J.C."/>
            <person name="Suvorov A."/>
            <person name="Silva C.J."/>
            <person name="Stanger-Hall K.F."/>
            <person name="Hall D.W."/>
            <person name="Schmitz R.J."/>
            <person name="Nelson D.R."/>
            <person name="Lewis S.M."/>
            <person name="Shigenobu S."/>
            <person name="Bybee S.M."/>
            <person name="Larracuente A.M."/>
            <person name="Oba Y."/>
            <person name="Weng J.K."/>
        </authorList>
    </citation>
    <scope>NUCLEOTIDE SEQUENCE [LARGE SCALE GENOMIC DNA]</scope>
    <source>
        <strain evidence="12">1611_PpyrPB1</strain>
        <tissue evidence="12">Whole body</tissue>
    </source>
</reference>
<evidence type="ECO:0000256" key="5">
    <source>
        <dbReference type="ARBA" id="ARBA00023002"/>
    </source>
</evidence>
<dbReference type="PANTHER" id="PTHR43161">
    <property type="entry name" value="SORBITOL DEHYDROGENASE"/>
    <property type="match status" value="1"/>
</dbReference>
<keyword evidence="3 9" id="KW-0479">Metal-binding</keyword>
<dbReference type="Gene3D" id="3.90.180.10">
    <property type="entry name" value="Medium-chain alcohol dehydrogenases, catalytic domain"/>
    <property type="match status" value="1"/>
</dbReference>
<dbReference type="GO" id="GO:0003939">
    <property type="term" value="F:L-iditol 2-dehydrogenase (NAD+) activity"/>
    <property type="evidence" value="ECO:0007669"/>
    <property type="project" value="TreeGrafter"/>
</dbReference>
<dbReference type="PANTHER" id="PTHR43161:SF9">
    <property type="entry name" value="SORBITOL DEHYDROGENASE"/>
    <property type="match status" value="1"/>
</dbReference>
<dbReference type="AlphaFoldDB" id="A0A5N4A0Q6"/>
<keyword evidence="5" id="KW-0560">Oxidoreductase</keyword>